<comment type="caution">
    <text evidence="1">The sequence shown here is derived from an EMBL/GenBank/DDBJ whole genome shotgun (WGS) entry which is preliminary data.</text>
</comment>
<evidence type="ECO:0000313" key="1">
    <source>
        <dbReference type="EMBL" id="MPN64654.1"/>
    </source>
</evidence>
<protein>
    <submittedName>
        <fullName evidence="1">Uncharacterized protein</fullName>
    </submittedName>
</protein>
<dbReference type="AlphaFoldDB" id="A0A645JYY2"/>
<reference evidence="1" key="1">
    <citation type="submission" date="2019-08" db="EMBL/GenBank/DDBJ databases">
        <authorList>
            <person name="Kucharzyk K."/>
            <person name="Murdoch R.W."/>
            <person name="Higgins S."/>
            <person name="Loffler F."/>
        </authorList>
    </citation>
    <scope>NUCLEOTIDE SEQUENCE</scope>
</reference>
<organism evidence="1">
    <name type="scientific">bioreactor metagenome</name>
    <dbReference type="NCBI Taxonomy" id="1076179"/>
    <lineage>
        <taxon>unclassified sequences</taxon>
        <taxon>metagenomes</taxon>
        <taxon>ecological metagenomes</taxon>
    </lineage>
</organism>
<sequence length="113" mass="12476">MRHACRCPLAAAAASGRYGREQVGALDVVLRRVGIDVQGRDAQVAVVHQCGLDQLLQGRVMEKLLPALFGGGLVRSLGRRIRRALRELRGHRRLGALIVRYQRAATEHECRDG</sequence>
<gene>
    <name evidence="1" type="ORF">SDC9_212430</name>
</gene>
<proteinExistence type="predicted"/>
<dbReference type="EMBL" id="VSSQ01145822">
    <property type="protein sequence ID" value="MPN64654.1"/>
    <property type="molecule type" value="Genomic_DNA"/>
</dbReference>
<name>A0A645JYY2_9ZZZZ</name>
<accession>A0A645JYY2</accession>